<reference evidence="1 2" key="1">
    <citation type="journal article" date="2011" name="Stand. Genomic Sci.">
        <title>Complete genome sequence of Deinococcus maricopensis type strain (LB-34).</title>
        <authorList>
            <person name="Pukall R."/>
            <person name="Zeytun A."/>
            <person name="Lucas S."/>
            <person name="Lapidus A."/>
            <person name="Hammon N."/>
            <person name="Deshpande S."/>
            <person name="Nolan M."/>
            <person name="Cheng J.F."/>
            <person name="Pitluck S."/>
            <person name="Liolios K."/>
            <person name="Pagani I."/>
            <person name="Mikhailova N."/>
            <person name="Ivanova N."/>
            <person name="Mavromatis K."/>
            <person name="Pati A."/>
            <person name="Tapia R."/>
            <person name="Han C."/>
            <person name="Goodwin L."/>
            <person name="Chen A."/>
            <person name="Palaniappan K."/>
            <person name="Land M."/>
            <person name="Hauser L."/>
            <person name="Chang Y.J."/>
            <person name="Jeffries C.D."/>
            <person name="Brambilla E.M."/>
            <person name="Rohde M."/>
            <person name="Goker M."/>
            <person name="Detter J.C."/>
            <person name="Woyke T."/>
            <person name="Bristow J."/>
            <person name="Eisen J.A."/>
            <person name="Markowitz V."/>
            <person name="Hugenholtz P."/>
            <person name="Kyrpides N.C."/>
            <person name="Klenk H.P."/>
        </authorList>
    </citation>
    <scope>NUCLEOTIDE SEQUENCE [LARGE SCALE GENOMIC DNA]</scope>
    <source>
        <strain evidence="2">DSM 21211 / LMG 22137 / NRRL B-23946 / LB-34</strain>
    </source>
</reference>
<proteinExistence type="predicted"/>
<reference evidence="2" key="2">
    <citation type="submission" date="2011-01" db="EMBL/GenBank/DDBJ databases">
        <title>The complete genome of Deinococcus maricopensis DSM 21211.</title>
        <authorList>
            <consortium name="US DOE Joint Genome Institute (JGI-PGF)"/>
            <person name="Lucas S."/>
            <person name="Copeland A."/>
            <person name="Lapidus A."/>
            <person name="Goodwin L."/>
            <person name="Pitluck S."/>
            <person name="Kyrpides N."/>
            <person name="Mavromatis K."/>
            <person name="Pagani I."/>
            <person name="Ivanova N."/>
            <person name="Ovchinnikova G."/>
            <person name="Zeytun A."/>
            <person name="Detter J.C."/>
            <person name="Han C."/>
            <person name="Land M."/>
            <person name="Hauser L."/>
            <person name="Markowitz V."/>
            <person name="Cheng J.-F."/>
            <person name="Hugenholtz P."/>
            <person name="Woyke T."/>
            <person name="Wu D."/>
            <person name="Pukall R."/>
            <person name="Gehrich-Schroeter G."/>
            <person name="Brambilla E."/>
            <person name="Klenk H.-P."/>
            <person name="Eisen J.A."/>
        </authorList>
    </citation>
    <scope>NUCLEOTIDE SEQUENCE [LARGE SCALE GENOMIC DNA]</scope>
    <source>
        <strain evidence="2">DSM 21211 / LMG 22137 / NRRL B-23946 / LB-34</strain>
    </source>
</reference>
<sequence length="121" mass="13875">MLGIQDKYLKDLKIDFNNRDNGNNVRSVEKYASWLMMTPEKLPKGVEVKLDQAYLVKDVTETDNTRDATEIRFLEKVRVILKITAAVDADLKGVDLLTLKFMNDNVTKDMSLFLTTESTKE</sequence>
<dbReference type="AlphaFoldDB" id="E8U581"/>
<evidence type="ECO:0000313" key="1">
    <source>
        <dbReference type="EMBL" id="ADV66220.1"/>
    </source>
</evidence>
<dbReference type="HOGENOM" id="CLU_2034234_0_0_0"/>
<protein>
    <submittedName>
        <fullName evidence="1">Uncharacterized protein</fullName>
    </submittedName>
</protein>
<dbReference type="EMBL" id="CP002454">
    <property type="protein sequence ID" value="ADV66220.1"/>
    <property type="molecule type" value="Genomic_DNA"/>
</dbReference>
<evidence type="ECO:0000313" key="2">
    <source>
        <dbReference type="Proteomes" id="UP000008635"/>
    </source>
</evidence>
<name>E8U581_DEIML</name>
<dbReference type="Proteomes" id="UP000008635">
    <property type="component" value="Chromosome"/>
</dbReference>
<accession>E8U581</accession>
<keyword evidence="2" id="KW-1185">Reference proteome</keyword>
<gene>
    <name evidence="1" type="ordered locus">Deima_0561</name>
</gene>
<dbReference type="KEGG" id="dmr:Deima_0561"/>
<organism evidence="1 2">
    <name type="scientific">Deinococcus maricopensis (strain DSM 21211 / LMG 22137 / NRRL B-23946 / LB-34)</name>
    <dbReference type="NCBI Taxonomy" id="709986"/>
    <lineage>
        <taxon>Bacteria</taxon>
        <taxon>Thermotogati</taxon>
        <taxon>Deinococcota</taxon>
        <taxon>Deinococci</taxon>
        <taxon>Deinococcales</taxon>
        <taxon>Deinococcaceae</taxon>
        <taxon>Deinococcus</taxon>
    </lineage>
</organism>